<accession>A0ABX6QQU6</accession>
<proteinExistence type="predicted"/>
<dbReference type="RefSeq" id="WP_138286079.1">
    <property type="nucleotide sequence ID" value="NZ_CP058350.1"/>
</dbReference>
<evidence type="ECO:0000313" key="2">
    <source>
        <dbReference type="EMBL" id="QLF70525.1"/>
    </source>
</evidence>
<protein>
    <submittedName>
        <fullName evidence="2">Uncharacterized protein</fullName>
    </submittedName>
</protein>
<dbReference type="Proteomes" id="UP000308530">
    <property type="component" value="Chromosome"/>
</dbReference>
<feature type="compositionally biased region" description="Polar residues" evidence="1">
    <location>
        <begin position="243"/>
        <end position="253"/>
    </location>
</feature>
<organism evidence="2 3">
    <name type="scientific">Peteryoungia desertarenae</name>
    <dbReference type="NCBI Taxonomy" id="1813451"/>
    <lineage>
        <taxon>Bacteria</taxon>
        <taxon>Pseudomonadati</taxon>
        <taxon>Pseudomonadota</taxon>
        <taxon>Alphaproteobacteria</taxon>
        <taxon>Hyphomicrobiales</taxon>
        <taxon>Rhizobiaceae</taxon>
        <taxon>Peteryoungia</taxon>
    </lineage>
</organism>
<reference evidence="2 3" key="1">
    <citation type="submission" date="2020-06" db="EMBL/GenBank/DDBJ databases">
        <title>Genome sequence of Rhizobium sp strain ADMK78.</title>
        <authorList>
            <person name="Rahi P."/>
        </authorList>
    </citation>
    <scope>NUCLEOTIDE SEQUENCE [LARGE SCALE GENOMIC DNA]</scope>
    <source>
        <strain evidence="2 3">ADMK78</strain>
    </source>
</reference>
<evidence type="ECO:0000256" key="1">
    <source>
        <dbReference type="SAM" id="MobiDB-lite"/>
    </source>
</evidence>
<evidence type="ECO:0000313" key="3">
    <source>
        <dbReference type="Proteomes" id="UP000308530"/>
    </source>
</evidence>
<dbReference type="EMBL" id="CP058350">
    <property type="protein sequence ID" value="QLF70525.1"/>
    <property type="molecule type" value="Genomic_DNA"/>
</dbReference>
<feature type="region of interest" description="Disordered" evidence="1">
    <location>
        <begin position="223"/>
        <end position="258"/>
    </location>
</feature>
<sequence>MVSSSLLQRVALMVLPVVLLSGCMDSQRFPLVDVGVSSADRQLVGRVGAADRQLLGPVTQDAAYAAPETANVAAVDEPLADGQGYQTMTAMRTTQGMQGEQGTQTANAASGGYIRDLTTETLEPDMGGETQTAFAVTDEGINIDAGLGIQPGGTVFPPNGATGQRAAGVQPHLVTQQGAMAIAEGQTSQPVVDGIGFDNPTALNEGVASDFVTGPVVAPAQAVAQAPQQIEPQRVEPQRVAPQGNQTPRSQGQRAAKDCSLFLDKRNCR</sequence>
<name>A0ABX6QQU6_9HYPH</name>
<keyword evidence="3" id="KW-1185">Reference proteome</keyword>
<gene>
    <name evidence="2" type="ORF">FE840_013825</name>
</gene>